<evidence type="ECO:0000256" key="17">
    <source>
        <dbReference type="ARBA" id="ARBA00023187"/>
    </source>
</evidence>
<dbReference type="EMBL" id="JAODUO010000320">
    <property type="protein sequence ID" value="KAK2183167.1"/>
    <property type="molecule type" value="Genomic_DNA"/>
</dbReference>
<dbReference type="Proteomes" id="UP001209878">
    <property type="component" value="Unassembled WGS sequence"/>
</dbReference>
<keyword evidence="15" id="KW-0010">Activator</keyword>
<evidence type="ECO:0000256" key="13">
    <source>
        <dbReference type="ARBA" id="ARBA00022990"/>
    </source>
</evidence>
<dbReference type="GO" id="GO:0005684">
    <property type="term" value="C:U2-type spliceosomal complex"/>
    <property type="evidence" value="ECO:0007669"/>
    <property type="project" value="TreeGrafter"/>
</dbReference>
<evidence type="ECO:0000256" key="21">
    <source>
        <dbReference type="ARBA" id="ARBA00073773"/>
    </source>
</evidence>
<dbReference type="GO" id="GO:0006281">
    <property type="term" value="P:DNA repair"/>
    <property type="evidence" value="ECO:0007669"/>
    <property type="project" value="UniProtKB-KW"/>
</dbReference>
<evidence type="ECO:0000256" key="10">
    <source>
        <dbReference type="ARBA" id="ARBA00022763"/>
    </source>
</evidence>
<dbReference type="InterPro" id="IPR034393">
    <property type="entry name" value="TatSF1-like"/>
</dbReference>
<comment type="similarity">
    <text evidence="3">Belongs to the HTATSF1 family.</text>
</comment>
<dbReference type="InterPro" id="IPR035979">
    <property type="entry name" value="RBD_domain_sf"/>
</dbReference>
<evidence type="ECO:0000256" key="14">
    <source>
        <dbReference type="ARBA" id="ARBA00023015"/>
    </source>
</evidence>
<feature type="compositionally biased region" description="Basic and acidic residues" evidence="23">
    <location>
        <begin position="285"/>
        <end position="299"/>
    </location>
</feature>
<sequence length="709" mass="79617">MDDDEDFEHQLQQEADERHRQDAGSDPGNTVDSGATRVDEDGTVFEFDMEKRAWFPKIDDDFIAKYQMNYGMENTAATTDSTTATDTVTTTTTTTTKATDYAAYYQQYYSNTTTQPADAKAYWDYYNKYCNEYYKSQQAGKNKPVVSEDGPTPDVTAAKEGEQSPTDSKDAGSGGDASNTNEHSHEDGKNPEKGTENEGENLGTADDAQPEYDYAAYYHYYYSHYDNSGDNNTEGGEESNSKGEGGETAKPIAFEPTGNKEYDDYWSTYFSQHYTAPEEDDKEEGMETDKDAEGGDGKKEKKGKRKEPEPGWFDVDMEKLTSVYVSGMPVDITDDEYKELMNKCGLVMYDVRTRKPKLKLYKDQTGANKGDGLCCYIKPESVDLALQIIDGYELRGHRLSVEVAQFELKGAYDPSKKKKKLSNREKKRMKKQQEKLFNWHLEKDVPVRQKRERIIIVKNLFDPNVFEGNPVLINKIRDDLRNECSKHGDVRKVIIYDRHQEGVASVIFKLAEEADACTAAMNNRMWGKRVITAEAWDGNTKYEVEETEAEREKRINEWENFLEEKDGADGKATKDGEAKCDGKKNDLVKSEGVDKGQVKEGGGEESGNECVDRGKDDVCGEDKKDEKDMGSGEIKGIADGKEEMEKGEDEGGEGKSEEGKDAGDNAVSDHEQAVKQDTEAAKQEEEADDRDTEKMETDLQEDTEGDGGV</sequence>
<dbReference type="InterPro" id="IPR012677">
    <property type="entry name" value="Nucleotide-bd_a/b_plait_sf"/>
</dbReference>
<accession>A0AAD9L5C2</accession>
<evidence type="ECO:0000256" key="23">
    <source>
        <dbReference type="SAM" id="MobiDB-lite"/>
    </source>
</evidence>
<feature type="domain" description="RRM" evidence="24">
    <location>
        <begin position="321"/>
        <end position="406"/>
    </location>
</feature>
<keyword evidence="12 22" id="KW-0694">RNA-binding</keyword>
<keyword evidence="14" id="KW-0805">Transcription regulation</keyword>
<proteinExistence type="inferred from homology"/>
<evidence type="ECO:0000256" key="9">
    <source>
        <dbReference type="ARBA" id="ARBA00022737"/>
    </source>
</evidence>
<keyword evidence="10" id="KW-0227">DNA damage</keyword>
<evidence type="ECO:0000256" key="3">
    <source>
        <dbReference type="ARBA" id="ARBA00007747"/>
    </source>
</evidence>
<evidence type="ECO:0000256" key="4">
    <source>
        <dbReference type="ARBA" id="ARBA00022454"/>
    </source>
</evidence>
<evidence type="ECO:0000256" key="5">
    <source>
        <dbReference type="ARBA" id="ARBA00022499"/>
    </source>
</evidence>
<dbReference type="FunFam" id="3.30.70.330:FF:000105">
    <property type="entry name" value="HIV Tat-specific factor 1 homolog"/>
    <property type="match status" value="1"/>
</dbReference>
<keyword evidence="16" id="KW-0804">Transcription</keyword>
<keyword evidence="4" id="KW-0158">Chromosome</keyword>
<organism evidence="25 26">
    <name type="scientific">Ridgeia piscesae</name>
    <name type="common">Tubeworm</name>
    <dbReference type="NCBI Taxonomy" id="27915"/>
    <lineage>
        <taxon>Eukaryota</taxon>
        <taxon>Metazoa</taxon>
        <taxon>Spiralia</taxon>
        <taxon>Lophotrochozoa</taxon>
        <taxon>Annelida</taxon>
        <taxon>Polychaeta</taxon>
        <taxon>Sedentaria</taxon>
        <taxon>Canalipalpata</taxon>
        <taxon>Sabellida</taxon>
        <taxon>Siboglinidae</taxon>
        <taxon>Ridgeia</taxon>
    </lineage>
</organism>
<evidence type="ECO:0000256" key="18">
    <source>
        <dbReference type="ARBA" id="ARBA00023204"/>
    </source>
</evidence>
<dbReference type="PROSITE" id="PS50102">
    <property type="entry name" value="RRM"/>
    <property type="match status" value="1"/>
</dbReference>
<dbReference type="Gene3D" id="3.30.70.330">
    <property type="match status" value="2"/>
</dbReference>
<dbReference type="GO" id="GO:0000398">
    <property type="term" value="P:mRNA splicing, via spliceosome"/>
    <property type="evidence" value="ECO:0007669"/>
    <property type="project" value="InterPro"/>
</dbReference>
<keyword evidence="6" id="KW-0597">Phosphoprotein</keyword>
<dbReference type="PANTHER" id="PTHR15608">
    <property type="entry name" value="SPLICING FACTOR U2AF-ASSOCIATED PROTEIN 2"/>
    <property type="match status" value="1"/>
</dbReference>
<keyword evidence="13" id="KW-0007">Acetylation</keyword>
<dbReference type="CDD" id="cd12281">
    <property type="entry name" value="RRM1_TatSF1_like"/>
    <property type="match status" value="1"/>
</dbReference>
<evidence type="ECO:0000256" key="6">
    <source>
        <dbReference type="ARBA" id="ARBA00022553"/>
    </source>
</evidence>
<feature type="region of interest" description="Disordered" evidence="23">
    <location>
        <begin position="228"/>
        <end position="259"/>
    </location>
</feature>
<dbReference type="CDD" id="cd12282">
    <property type="entry name" value="RRM2_TatSF1_like"/>
    <property type="match status" value="1"/>
</dbReference>
<dbReference type="PANTHER" id="PTHR15608:SF0">
    <property type="entry name" value="HIV TAT-SPECIFIC FACTOR 1"/>
    <property type="match status" value="1"/>
</dbReference>
<keyword evidence="7" id="KW-0507">mRNA processing</keyword>
<evidence type="ECO:0000256" key="15">
    <source>
        <dbReference type="ARBA" id="ARBA00023159"/>
    </source>
</evidence>
<name>A0AAD9L5C2_RIDPI</name>
<keyword evidence="9" id="KW-0677">Repeat</keyword>
<dbReference type="InterPro" id="IPR000504">
    <property type="entry name" value="RRM_dom"/>
</dbReference>
<evidence type="ECO:0000256" key="8">
    <source>
        <dbReference type="ARBA" id="ARBA00022728"/>
    </source>
</evidence>
<dbReference type="Pfam" id="PF00076">
    <property type="entry name" value="RRM_1"/>
    <property type="match status" value="1"/>
</dbReference>
<gene>
    <name evidence="25" type="ORF">NP493_321g00001</name>
</gene>
<evidence type="ECO:0000259" key="24">
    <source>
        <dbReference type="PROSITE" id="PS50102"/>
    </source>
</evidence>
<dbReference type="SUPFAM" id="SSF54928">
    <property type="entry name" value="RNA-binding domain, RBD"/>
    <property type="match status" value="1"/>
</dbReference>
<evidence type="ECO:0000256" key="11">
    <source>
        <dbReference type="ARBA" id="ARBA00022843"/>
    </source>
</evidence>
<feature type="compositionally biased region" description="Basic and acidic residues" evidence="23">
    <location>
        <begin position="610"/>
        <end position="644"/>
    </location>
</feature>
<dbReference type="AlphaFoldDB" id="A0AAD9L5C2"/>
<comment type="subunit">
    <text evidence="20">Component of the 17S U2 SnRNP complex, a ribonucleoprotein complex that contains small nuclear RNA (snRNA) U2 and a number of specific proteins. Within the 17S U2 SnRNP complex, interacts (via UHM region) directly with SF3B1. Component of a complex which is at least composed of HTATSF1/Tat-SF1, the P-TEFb complex components CDK9 and CCNT1, RNA polymerase II, SUPT5H, and NCL/nucleolin. Interacts with GTF2F2/RAP30 and POLR2A. Interacts with TCERG1/CA150. Interacts with (poly-ADP-ribosylated) RPA1; promoting HTATSF1 recruitment to DNA damage sites. Interacts (when phosphorylated) with TOPBP1; promoting recruitment of TOPBP1 to DNA damage sites during S-phase.</text>
</comment>
<evidence type="ECO:0000256" key="1">
    <source>
        <dbReference type="ARBA" id="ARBA00004123"/>
    </source>
</evidence>
<feature type="region of interest" description="Disordered" evidence="23">
    <location>
        <begin position="1"/>
        <end position="37"/>
    </location>
</feature>
<dbReference type="GO" id="GO:0005694">
    <property type="term" value="C:chromosome"/>
    <property type="evidence" value="ECO:0007669"/>
    <property type="project" value="UniProtKB-SubCell"/>
</dbReference>
<comment type="caution">
    <text evidence="25">The sequence shown here is derived from an EMBL/GenBank/DDBJ whole genome shotgun (WGS) entry which is preliminary data.</text>
</comment>
<feature type="compositionally biased region" description="Basic and acidic residues" evidence="23">
    <location>
        <begin position="157"/>
        <end position="170"/>
    </location>
</feature>
<evidence type="ECO:0000256" key="12">
    <source>
        <dbReference type="ARBA" id="ARBA00022884"/>
    </source>
</evidence>
<feature type="compositionally biased region" description="Basic and acidic residues" evidence="23">
    <location>
        <begin position="182"/>
        <end position="196"/>
    </location>
</feature>
<keyword evidence="19" id="KW-0539">Nucleus</keyword>
<feature type="region of interest" description="Disordered" evidence="23">
    <location>
        <begin position="562"/>
        <end position="709"/>
    </location>
</feature>
<feature type="compositionally biased region" description="Acidic residues" evidence="23">
    <location>
        <begin position="698"/>
        <end position="709"/>
    </location>
</feature>
<dbReference type="SMART" id="SM00360">
    <property type="entry name" value="RRM"/>
    <property type="match status" value="2"/>
</dbReference>
<keyword evidence="17" id="KW-0508">mRNA splicing</keyword>
<feature type="region of interest" description="Disordered" evidence="23">
    <location>
        <begin position="275"/>
        <end position="310"/>
    </location>
</feature>
<evidence type="ECO:0000313" key="26">
    <source>
        <dbReference type="Proteomes" id="UP001209878"/>
    </source>
</evidence>
<feature type="compositionally biased region" description="Basic and acidic residues" evidence="23">
    <location>
        <begin position="8"/>
        <end position="23"/>
    </location>
</feature>
<evidence type="ECO:0000256" key="2">
    <source>
        <dbReference type="ARBA" id="ARBA00004286"/>
    </source>
</evidence>
<evidence type="ECO:0000256" key="20">
    <source>
        <dbReference type="ARBA" id="ARBA00062124"/>
    </source>
</evidence>
<keyword evidence="18" id="KW-0234">DNA repair</keyword>
<dbReference type="GO" id="GO:0003723">
    <property type="term" value="F:RNA binding"/>
    <property type="evidence" value="ECO:0007669"/>
    <property type="project" value="UniProtKB-UniRule"/>
</dbReference>
<feature type="region of interest" description="Disordered" evidence="23">
    <location>
        <begin position="137"/>
        <end position="208"/>
    </location>
</feature>
<dbReference type="FunFam" id="3.30.70.330:FF:000202">
    <property type="entry name" value="HIV Tat-specific factor 1"/>
    <property type="match status" value="1"/>
</dbReference>
<feature type="compositionally biased region" description="Basic and acidic residues" evidence="23">
    <location>
        <begin position="562"/>
        <end position="602"/>
    </location>
</feature>
<evidence type="ECO:0000313" key="25">
    <source>
        <dbReference type="EMBL" id="KAK2183167.1"/>
    </source>
</evidence>
<protein>
    <recommendedName>
        <fullName evidence="21">17S U2 SnRNP complex component HTATSF1</fullName>
    </recommendedName>
</protein>
<dbReference type="GO" id="GO:0005686">
    <property type="term" value="C:U2 snRNP"/>
    <property type="evidence" value="ECO:0007669"/>
    <property type="project" value="TreeGrafter"/>
</dbReference>
<keyword evidence="11" id="KW-0832">Ubl conjugation</keyword>
<evidence type="ECO:0000256" key="7">
    <source>
        <dbReference type="ARBA" id="ARBA00022664"/>
    </source>
</evidence>
<evidence type="ECO:0000256" key="16">
    <source>
        <dbReference type="ARBA" id="ARBA00023163"/>
    </source>
</evidence>
<reference evidence="25" key="1">
    <citation type="journal article" date="2023" name="Mol. Biol. Evol.">
        <title>Third-Generation Sequencing Reveals the Adaptive Role of the Epigenome in Three Deep-Sea Polychaetes.</title>
        <authorList>
            <person name="Perez M."/>
            <person name="Aroh O."/>
            <person name="Sun Y."/>
            <person name="Lan Y."/>
            <person name="Juniper S.K."/>
            <person name="Young C.R."/>
            <person name="Angers B."/>
            <person name="Qian P.Y."/>
        </authorList>
    </citation>
    <scope>NUCLEOTIDE SEQUENCE</scope>
    <source>
        <strain evidence="25">R07B-5</strain>
    </source>
</reference>
<evidence type="ECO:0000256" key="19">
    <source>
        <dbReference type="ARBA" id="ARBA00023242"/>
    </source>
</evidence>
<comment type="subcellular location">
    <subcellularLocation>
        <location evidence="2">Chromosome</location>
    </subcellularLocation>
    <subcellularLocation>
        <location evidence="1">Nucleus</location>
    </subcellularLocation>
</comment>
<keyword evidence="26" id="KW-1185">Reference proteome</keyword>
<keyword evidence="5" id="KW-1017">Isopeptide bond</keyword>
<evidence type="ECO:0000256" key="22">
    <source>
        <dbReference type="PROSITE-ProRule" id="PRU00176"/>
    </source>
</evidence>
<feature type="compositionally biased region" description="Basic and acidic residues" evidence="23">
    <location>
        <begin position="652"/>
        <end position="684"/>
    </location>
</feature>
<keyword evidence="8" id="KW-0747">Spliceosome</keyword>
<dbReference type="InterPro" id="IPR034392">
    <property type="entry name" value="TatSF1-like_RRM1"/>
</dbReference>